<reference evidence="2" key="2">
    <citation type="submission" date="2020-05" db="UniProtKB">
        <authorList>
            <consortium name="EnsemblMetazoa"/>
        </authorList>
    </citation>
    <scope>IDENTIFICATION</scope>
    <source>
        <strain evidence="2">IAEA</strain>
    </source>
</reference>
<evidence type="ECO:0000256" key="1">
    <source>
        <dbReference type="SAM" id="Phobius"/>
    </source>
</evidence>
<keyword evidence="1" id="KW-1133">Transmembrane helix</keyword>
<dbReference type="EnsemblMetazoa" id="GPPI047896-RA">
    <property type="protein sequence ID" value="GPPI047896-PA"/>
    <property type="gene ID" value="GPPI047896"/>
</dbReference>
<keyword evidence="1" id="KW-0812">Transmembrane</keyword>
<keyword evidence="3" id="KW-1185">Reference proteome</keyword>
<dbReference type="EMBL" id="JXJN01024861">
    <property type="status" value="NOT_ANNOTATED_CDS"/>
    <property type="molecule type" value="Genomic_DNA"/>
</dbReference>
<evidence type="ECO:0000313" key="2">
    <source>
        <dbReference type="EnsemblMetazoa" id="GPPI047896-PA"/>
    </source>
</evidence>
<organism evidence="2 3">
    <name type="scientific">Glossina palpalis gambiensis</name>
    <dbReference type="NCBI Taxonomy" id="67801"/>
    <lineage>
        <taxon>Eukaryota</taxon>
        <taxon>Metazoa</taxon>
        <taxon>Ecdysozoa</taxon>
        <taxon>Arthropoda</taxon>
        <taxon>Hexapoda</taxon>
        <taxon>Insecta</taxon>
        <taxon>Pterygota</taxon>
        <taxon>Neoptera</taxon>
        <taxon>Endopterygota</taxon>
        <taxon>Diptera</taxon>
        <taxon>Brachycera</taxon>
        <taxon>Muscomorpha</taxon>
        <taxon>Hippoboscoidea</taxon>
        <taxon>Glossinidae</taxon>
        <taxon>Glossina</taxon>
    </lineage>
</organism>
<feature type="transmembrane region" description="Helical" evidence="1">
    <location>
        <begin position="20"/>
        <end position="38"/>
    </location>
</feature>
<protein>
    <submittedName>
        <fullName evidence="2">Uncharacterized protein</fullName>
    </submittedName>
</protein>
<evidence type="ECO:0000313" key="3">
    <source>
        <dbReference type="Proteomes" id="UP000092460"/>
    </source>
</evidence>
<accession>A0A1B0C387</accession>
<feature type="transmembrane region" description="Helical" evidence="1">
    <location>
        <begin position="44"/>
        <end position="69"/>
    </location>
</feature>
<dbReference type="VEuPathDB" id="VectorBase:GPPI047896"/>
<sequence>MLLNNEKLQFYIKTKKMIGISRFILELYVMSSVLYNLYNSNQVSYRLIVNFLISGTNVGLDILTMMHLFSGFGRKITKCAQNQIQISMLQTQSLEVKSKFYL</sequence>
<keyword evidence="1" id="KW-0472">Membrane</keyword>
<proteinExistence type="predicted"/>
<dbReference type="AlphaFoldDB" id="A0A1B0C387"/>
<name>A0A1B0C387_9MUSC</name>
<dbReference type="Proteomes" id="UP000092460">
    <property type="component" value="Unassembled WGS sequence"/>
</dbReference>
<reference evidence="3" key="1">
    <citation type="submission" date="2015-01" db="EMBL/GenBank/DDBJ databases">
        <authorList>
            <person name="Aksoy S."/>
            <person name="Warren W."/>
            <person name="Wilson R.K."/>
        </authorList>
    </citation>
    <scope>NUCLEOTIDE SEQUENCE [LARGE SCALE GENOMIC DNA]</scope>
    <source>
        <strain evidence="3">IAEA</strain>
    </source>
</reference>